<evidence type="ECO:0000256" key="1">
    <source>
        <dbReference type="SAM" id="MobiDB-lite"/>
    </source>
</evidence>
<gene>
    <name evidence="2" type="ORF">HDA36_005836</name>
</gene>
<reference evidence="2 3" key="1">
    <citation type="submission" date="2020-08" db="EMBL/GenBank/DDBJ databases">
        <title>Sequencing the genomes of 1000 actinobacteria strains.</title>
        <authorList>
            <person name="Klenk H.-P."/>
        </authorList>
    </citation>
    <scope>NUCLEOTIDE SEQUENCE [LARGE SCALE GENOMIC DNA]</scope>
    <source>
        <strain evidence="2 3">DSM 44551</strain>
    </source>
</reference>
<dbReference type="AlphaFoldDB" id="A0A7W8QSB7"/>
<keyword evidence="3" id="KW-1185">Reference proteome</keyword>
<accession>A0A7W8QSB7</accession>
<feature type="region of interest" description="Disordered" evidence="1">
    <location>
        <begin position="121"/>
        <end position="152"/>
    </location>
</feature>
<dbReference type="Proteomes" id="UP000572635">
    <property type="component" value="Unassembled WGS sequence"/>
</dbReference>
<proteinExistence type="predicted"/>
<dbReference type="EMBL" id="JACHDB010000002">
    <property type="protein sequence ID" value="MBB5435688.1"/>
    <property type="molecule type" value="Genomic_DNA"/>
</dbReference>
<organism evidence="2 3">
    <name type="scientific">Nocardiopsis composta</name>
    <dbReference type="NCBI Taxonomy" id="157465"/>
    <lineage>
        <taxon>Bacteria</taxon>
        <taxon>Bacillati</taxon>
        <taxon>Actinomycetota</taxon>
        <taxon>Actinomycetes</taxon>
        <taxon>Streptosporangiales</taxon>
        <taxon>Nocardiopsidaceae</taxon>
        <taxon>Nocardiopsis</taxon>
    </lineage>
</organism>
<evidence type="ECO:0000313" key="3">
    <source>
        <dbReference type="Proteomes" id="UP000572635"/>
    </source>
</evidence>
<evidence type="ECO:0000313" key="2">
    <source>
        <dbReference type="EMBL" id="MBB5435688.1"/>
    </source>
</evidence>
<comment type="caution">
    <text evidence="2">The sequence shown here is derived from an EMBL/GenBank/DDBJ whole genome shotgun (WGS) entry which is preliminary data.</text>
</comment>
<sequence length="152" mass="16151">MAEPNGRDTGAGARRNGEDRENAASADIIDDALRLVDALQRKLIVAGVRKGVSAATSPPPRTGDVWEEAIRAEQPQPEEPPLDRFVGVVRTAAPEIAGHLGRAGAALFGALGETWRIVEGEFERQRREGEARGEGAGAEDRPRPEVGPGGRD</sequence>
<protein>
    <submittedName>
        <fullName evidence="2">Uncharacterized protein</fullName>
    </submittedName>
</protein>
<feature type="region of interest" description="Disordered" evidence="1">
    <location>
        <begin position="1"/>
        <end position="25"/>
    </location>
</feature>
<dbReference type="RefSeq" id="WP_184398675.1">
    <property type="nucleotide sequence ID" value="NZ_BAAAJD010000027.1"/>
</dbReference>
<name>A0A7W8QSB7_9ACTN</name>